<dbReference type="Pfam" id="PF00376">
    <property type="entry name" value="MerR"/>
    <property type="match status" value="1"/>
</dbReference>
<keyword evidence="1" id="KW-0805">Transcription regulation</keyword>
<evidence type="ECO:0000313" key="5">
    <source>
        <dbReference type="EMBL" id="SNT31139.1"/>
    </source>
</evidence>
<organism evidence="5 6">
    <name type="scientific">Sphingopyxis indica</name>
    <dbReference type="NCBI Taxonomy" id="436663"/>
    <lineage>
        <taxon>Bacteria</taxon>
        <taxon>Pseudomonadati</taxon>
        <taxon>Pseudomonadota</taxon>
        <taxon>Alphaproteobacteria</taxon>
        <taxon>Sphingomonadales</taxon>
        <taxon>Sphingomonadaceae</taxon>
        <taxon>Sphingopyxis</taxon>
    </lineage>
</organism>
<name>A0A239LN91_9SPHN</name>
<reference evidence="5 6" key="1">
    <citation type="submission" date="2017-06" db="EMBL/GenBank/DDBJ databases">
        <authorList>
            <person name="Kim H.J."/>
            <person name="Triplett B.A."/>
        </authorList>
    </citation>
    <scope>NUCLEOTIDE SEQUENCE [LARGE SCALE GENOMIC DNA]</scope>
    <source>
        <strain evidence="5 6">DS15</strain>
    </source>
</reference>
<sequence length="140" mass="15239">MGREVGLPIGALASRTGTKVNTIRFYEDIGLLPPAARTASGRRSYGPEDVRRLAFIRSARGLGFSIDEIRSLKALAAGPEQDCAEVRALAARHLLDVDERLERMVRLRAELARIVQLCEGGRIADCRVIEAIEATLPSAV</sequence>
<evidence type="ECO:0000256" key="3">
    <source>
        <dbReference type="ARBA" id="ARBA00023163"/>
    </source>
</evidence>
<dbReference type="SUPFAM" id="SSF46955">
    <property type="entry name" value="Putative DNA-binding domain"/>
    <property type="match status" value="1"/>
</dbReference>
<dbReference type="PROSITE" id="PS50937">
    <property type="entry name" value="HTH_MERR_2"/>
    <property type="match status" value="1"/>
</dbReference>
<evidence type="ECO:0000256" key="2">
    <source>
        <dbReference type="ARBA" id="ARBA00023125"/>
    </source>
</evidence>
<accession>A0A239LN91</accession>
<dbReference type="AlphaFoldDB" id="A0A239LN91"/>
<gene>
    <name evidence="5" type="ORF">SAMN06295955_1273</name>
</gene>
<keyword evidence="6" id="KW-1185">Reference proteome</keyword>
<keyword evidence="2" id="KW-0238">DNA-binding</keyword>
<dbReference type="InterPro" id="IPR015358">
    <property type="entry name" value="Tscrpt_reg_MerR_DNA-bd"/>
</dbReference>
<dbReference type="RefSeq" id="WP_058818127.1">
    <property type="nucleotide sequence ID" value="NZ_CP076394.1"/>
</dbReference>
<dbReference type="InterPro" id="IPR047057">
    <property type="entry name" value="MerR_fam"/>
</dbReference>
<dbReference type="EMBL" id="FZPA01000027">
    <property type="protein sequence ID" value="SNT31139.1"/>
    <property type="molecule type" value="Genomic_DNA"/>
</dbReference>
<dbReference type="OrthoDB" id="9802944at2"/>
<evidence type="ECO:0000256" key="1">
    <source>
        <dbReference type="ARBA" id="ARBA00023015"/>
    </source>
</evidence>
<dbReference type="CDD" id="cd04785">
    <property type="entry name" value="HTH_CadR-PbrR-like"/>
    <property type="match status" value="1"/>
</dbReference>
<dbReference type="GO" id="GO:0003700">
    <property type="term" value="F:DNA-binding transcription factor activity"/>
    <property type="evidence" value="ECO:0007669"/>
    <property type="project" value="InterPro"/>
</dbReference>
<feature type="domain" description="HTH merR-type" evidence="4">
    <location>
        <begin position="6"/>
        <end position="75"/>
    </location>
</feature>
<dbReference type="Gene3D" id="1.10.1660.10">
    <property type="match status" value="1"/>
</dbReference>
<dbReference type="Pfam" id="PF09278">
    <property type="entry name" value="MerR-DNA-bind"/>
    <property type="match status" value="1"/>
</dbReference>
<dbReference type="InterPro" id="IPR009061">
    <property type="entry name" value="DNA-bd_dom_put_sf"/>
</dbReference>
<evidence type="ECO:0000313" key="6">
    <source>
        <dbReference type="Proteomes" id="UP000198339"/>
    </source>
</evidence>
<dbReference type="PRINTS" id="PR00040">
    <property type="entry name" value="HTHMERR"/>
</dbReference>
<dbReference type="Proteomes" id="UP000198339">
    <property type="component" value="Unassembled WGS sequence"/>
</dbReference>
<dbReference type="InterPro" id="IPR000551">
    <property type="entry name" value="MerR-type_HTH_dom"/>
</dbReference>
<keyword evidence="3" id="KW-0804">Transcription</keyword>
<dbReference type="PANTHER" id="PTHR30204">
    <property type="entry name" value="REDOX-CYCLING DRUG-SENSING TRANSCRIPTIONAL ACTIVATOR SOXR"/>
    <property type="match status" value="1"/>
</dbReference>
<proteinExistence type="predicted"/>
<protein>
    <submittedName>
        <fullName evidence="5">Transcriptional regulator, MerR family</fullName>
    </submittedName>
</protein>
<dbReference type="GO" id="GO:0003677">
    <property type="term" value="F:DNA binding"/>
    <property type="evidence" value="ECO:0007669"/>
    <property type="project" value="UniProtKB-KW"/>
</dbReference>
<dbReference type="PANTHER" id="PTHR30204:SF92">
    <property type="entry name" value="HTH-TYPE TRANSCRIPTIONAL REGULATOR ZNTR"/>
    <property type="match status" value="1"/>
</dbReference>
<dbReference type="SMART" id="SM00422">
    <property type="entry name" value="HTH_MERR"/>
    <property type="match status" value="1"/>
</dbReference>
<evidence type="ECO:0000259" key="4">
    <source>
        <dbReference type="PROSITE" id="PS50937"/>
    </source>
</evidence>